<protein>
    <submittedName>
        <fullName evidence="1">Uncharacterized protein</fullName>
    </submittedName>
</protein>
<organism evidence="1 3">
    <name type="scientific">Pseudomonas aeruginosa</name>
    <dbReference type="NCBI Taxonomy" id="287"/>
    <lineage>
        <taxon>Bacteria</taxon>
        <taxon>Pseudomonadati</taxon>
        <taxon>Pseudomonadota</taxon>
        <taxon>Gammaproteobacteria</taxon>
        <taxon>Pseudomonadales</taxon>
        <taxon>Pseudomonadaceae</taxon>
        <taxon>Pseudomonas</taxon>
    </lineage>
</organism>
<evidence type="ECO:0000313" key="3">
    <source>
        <dbReference type="Proteomes" id="UP000194857"/>
    </source>
</evidence>
<comment type="caution">
    <text evidence="1">The sequence shown here is derived from an EMBL/GenBank/DDBJ whole genome shotgun (WGS) entry which is preliminary data.</text>
</comment>
<dbReference type="Proteomes" id="UP000194857">
    <property type="component" value="Unassembled WGS sequence"/>
</dbReference>
<gene>
    <name evidence="1" type="ORF">CAZ10_29420</name>
    <name evidence="2" type="ORF">IPC1295_14060</name>
</gene>
<evidence type="ECO:0000313" key="4">
    <source>
        <dbReference type="Proteomes" id="UP000284767"/>
    </source>
</evidence>
<dbReference type="AlphaFoldDB" id="A0A241XIW0"/>
<reference evidence="1 3" key="1">
    <citation type="submission" date="2017-05" db="EMBL/GenBank/DDBJ databases">
        <authorList>
            <person name="Song R."/>
            <person name="Chenine A.L."/>
            <person name="Ruprecht R.M."/>
        </authorList>
    </citation>
    <scope>NUCLEOTIDE SEQUENCE [LARGE SCALE GENOMIC DNA]</scope>
    <source>
        <strain evidence="1 3">S567_C10_BS</strain>
    </source>
</reference>
<dbReference type="EMBL" id="NFFZ01000021">
    <property type="protein sequence ID" value="OTI56554.1"/>
    <property type="molecule type" value="Genomic_DNA"/>
</dbReference>
<evidence type="ECO:0000313" key="1">
    <source>
        <dbReference type="EMBL" id="OTI56554.1"/>
    </source>
</evidence>
<accession>A0A241XIW0</accession>
<reference evidence="2 4" key="2">
    <citation type="submission" date="2017-08" db="EMBL/GenBank/DDBJ databases">
        <authorList>
            <person name="Feschi L."/>
            <person name="Jeukens J."/>
            <person name="Emond-Rheault J.-G."/>
            <person name="Kukavica-Ibrulj I."/>
            <person name="Boyle B."/>
            <person name="Levesque R.C."/>
        </authorList>
    </citation>
    <scope>NUCLEOTIDE SEQUENCE [LARGE SCALE GENOMIC DNA]</scope>
    <source>
        <strain evidence="2 4">PA-W36</strain>
    </source>
</reference>
<evidence type="ECO:0000313" key="2">
    <source>
        <dbReference type="EMBL" id="RPM16272.1"/>
    </source>
</evidence>
<proteinExistence type="predicted"/>
<dbReference type="EMBL" id="NSNE01000007">
    <property type="protein sequence ID" value="RPM16272.1"/>
    <property type="molecule type" value="Genomic_DNA"/>
</dbReference>
<sequence>MSGKARENFGTRIITAEKPWTSSAPIRCMARRRRGSTIIDRFPGKISSFAASPGETAAAAACPGPVMAQAWPFR</sequence>
<dbReference type="Proteomes" id="UP000284767">
    <property type="component" value="Unassembled WGS sequence"/>
</dbReference>
<name>A0A241XIW0_PSEAI</name>
<reference evidence="2 4" key="3">
    <citation type="submission" date="2019-01" db="EMBL/GenBank/DDBJ databases">
        <title>The Pseudomonas aeruginosa pan-genome provides new insights on its population structure, horizontal gene transfer and pathogenicity.</title>
        <authorList>
            <person name="Freschi L."/>
            <person name="Vincent A.T."/>
            <person name="Jeukens J."/>
            <person name="Emond-Rheault J.-G."/>
            <person name="Kukavica-Ibrulj I."/>
            <person name="Dupont M.-J."/>
            <person name="Charette S.J."/>
            <person name="Boyle B."/>
            <person name="Levesque R.C."/>
        </authorList>
    </citation>
    <scope>NUCLEOTIDE SEQUENCE [LARGE SCALE GENOMIC DNA]</scope>
    <source>
        <strain evidence="2 4">PA-W36</strain>
    </source>
</reference>